<gene>
    <name evidence="7" type="ORF">MKQ68_03405</name>
</gene>
<dbReference type="Gene3D" id="2.60.120.560">
    <property type="entry name" value="Exo-inulinase, domain 1"/>
    <property type="match status" value="1"/>
</dbReference>
<dbReference type="PRINTS" id="PR01021">
    <property type="entry name" value="OMPADOMAIN"/>
</dbReference>
<dbReference type="Gene3D" id="3.30.1330.60">
    <property type="entry name" value="OmpA-like domain"/>
    <property type="match status" value="1"/>
</dbReference>
<organism evidence="7 8">
    <name type="scientific">Chitinophaga horti</name>
    <dbReference type="NCBI Taxonomy" id="2920382"/>
    <lineage>
        <taxon>Bacteria</taxon>
        <taxon>Pseudomonadati</taxon>
        <taxon>Bacteroidota</taxon>
        <taxon>Chitinophagia</taxon>
        <taxon>Chitinophagales</taxon>
        <taxon>Chitinophagaceae</taxon>
        <taxon>Chitinophaga</taxon>
    </lineage>
</organism>
<dbReference type="RefSeq" id="WP_264282087.1">
    <property type="nucleotide sequence ID" value="NZ_CP107006.1"/>
</dbReference>
<dbReference type="PANTHER" id="PTHR30329:SF21">
    <property type="entry name" value="LIPOPROTEIN YIAD-RELATED"/>
    <property type="match status" value="1"/>
</dbReference>
<dbReference type="InterPro" id="IPR006664">
    <property type="entry name" value="OMP_bac"/>
</dbReference>
<keyword evidence="8" id="KW-1185">Reference proteome</keyword>
<dbReference type="Pfam" id="PF00691">
    <property type="entry name" value="OmpA"/>
    <property type="match status" value="1"/>
</dbReference>
<evidence type="ECO:0000313" key="8">
    <source>
        <dbReference type="Proteomes" id="UP001162741"/>
    </source>
</evidence>
<evidence type="ECO:0000256" key="5">
    <source>
        <dbReference type="SAM" id="SignalP"/>
    </source>
</evidence>
<comment type="subcellular location">
    <subcellularLocation>
        <location evidence="1">Cell outer membrane</location>
    </subcellularLocation>
</comment>
<evidence type="ECO:0000256" key="3">
    <source>
        <dbReference type="ARBA" id="ARBA00023237"/>
    </source>
</evidence>
<evidence type="ECO:0000256" key="1">
    <source>
        <dbReference type="ARBA" id="ARBA00004442"/>
    </source>
</evidence>
<evidence type="ECO:0000313" key="7">
    <source>
        <dbReference type="EMBL" id="UYQ94138.1"/>
    </source>
</evidence>
<keyword evidence="2 4" id="KW-0472">Membrane</keyword>
<dbReference type="InterPro" id="IPR006665">
    <property type="entry name" value="OmpA-like"/>
</dbReference>
<evidence type="ECO:0000256" key="4">
    <source>
        <dbReference type="PROSITE-ProRule" id="PRU00473"/>
    </source>
</evidence>
<accession>A0ABY6J3H7</accession>
<dbReference type="EMBL" id="CP107006">
    <property type="protein sequence ID" value="UYQ94138.1"/>
    <property type="molecule type" value="Genomic_DNA"/>
</dbReference>
<reference evidence="7" key="1">
    <citation type="submission" date="2022-10" db="EMBL/GenBank/DDBJ databases">
        <title>Chitinophaga sp. nov., isolated from soil.</title>
        <authorList>
            <person name="Jeon C.O."/>
        </authorList>
    </citation>
    <scope>NUCLEOTIDE SEQUENCE</scope>
    <source>
        <strain evidence="7">R8</strain>
    </source>
</reference>
<protein>
    <submittedName>
        <fullName evidence="7">OmpA family protein</fullName>
    </submittedName>
</protein>
<name>A0ABY6J3H7_9BACT</name>
<feature type="chain" id="PRO_5046015238" evidence="5">
    <location>
        <begin position="20"/>
        <end position="371"/>
    </location>
</feature>
<feature type="signal peptide" evidence="5">
    <location>
        <begin position="1"/>
        <end position="19"/>
    </location>
</feature>
<dbReference type="InterPro" id="IPR050330">
    <property type="entry name" value="Bact_OuterMem_StrucFunc"/>
</dbReference>
<evidence type="ECO:0000259" key="6">
    <source>
        <dbReference type="PROSITE" id="PS51123"/>
    </source>
</evidence>
<evidence type="ECO:0000256" key="2">
    <source>
        <dbReference type="ARBA" id="ARBA00023136"/>
    </source>
</evidence>
<dbReference type="InterPro" id="IPR036737">
    <property type="entry name" value="OmpA-like_sf"/>
</dbReference>
<dbReference type="Proteomes" id="UP001162741">
    <property type="component" value="Chromosome"/>
</dbReference>
<dbReference type="PANTHER" id="PTHR30329">
    <property type="entry name" value="STATOR ELEMENT OF FLAGELLAR MOTOR COMPLEX"/>
    <property type="match status" value="1"/>
</dbReference>
<keyword evidence="3" id="KW-0998">Cell outer membrane</keyword>
<proteinExistence type="predicted"/>
<sequence length="371" mass="40859">MRKLIILPLLACLWQPLNAQDTLLATYSRFDFVPGEKVIYAEDFASDATGELPVNWNTNANGSVIAMADKSKWLHLAVGNYLSGTKAKDFGPNFTVEFDMLLNVVPKMGYYLPPLTFGLFASGKEDPGANPFLTHQFQYNSFSVKIDPKENENTMARIHSYENKKETFFGEKKVSKYGATLRKVAHYAISVQGTRLRIWINEDKVFDLPRGVNTSTPFNQLYFRVETTGGFPDEAFQYLVGNIKVAAGLPDTRSKLVTTGKFSTTGILFDVNSDKIKATSHGTLKEIAAVLTENPELKVKIVGHTDADGVPAANVALSKKRAEAVKTYLVEQFGIDATLLSTDGKGASVPVGDNKTVLGKANNRRVEFVKI</sequence>
<keyword evidence="5" id="KW-0732">Signal</keyword>
<dbReference type="PROSITE" id="PS51123">
    <property type="entry name" value="OMPA_2"/>
    <property type="match status" value="1"/>
</dbReference>
<dbReference type="SUPFAM" id="SSF103088">
    <property type="entry name" value="OmpA-like"/>
    <property type="match status" value="1"/>
</dbReference>
<feature type="domain" description="OmpA-like" evidence="6">
    <location>
        <begin position="256"/>
        <end position="371"/>
    </location>
</feature>
<dbReference type="CDD" id="cd07185">
    <property type="entry name" value="OmpA_C-like"/>
    <property type="match status" value="1"/>
</dbReference>